<keyword evidence="1" id="KW-1133">Transmembrane helix</keyword>
<feature type="transmembrane region" description="Helical" evidence="1">
    <location>
        <begin position="38"/>
        <end position="56"/>
    </location>
</feature>
<evidence type="ECO:0000256" key="1">
    <source>
        <dbReference type="SAM" id="Phobius"/>
    </source>
</evidence>
<accession>A0A2T6ZTA2</accession>
<dbReference type="AlphaFoldDB" id="A0A2T6ZTA2"/>
<gene>
    <name evidence="3" type="ORF">B9Z19DRAFT_1064811</name>
</gene>
<keyword evidence="1" id="KW-0812">Transmembrane</keyword>
<evidence type="ECO:0000313" key="4">
    <source>
        <dbReference type="Proteomes" id="UP000244722"/>
    </source>
</evidence>
<keyword evidence="1" id="KW-0472">Membrane</keyword>
<sequence>MSMSVALLLLLLLLLLENLSPSPPLVVPITPPPIVPTGIPLLFLLLPLPPLFYCCYCRCQSCSQWGEGLVGPTPTSASTGAPPHSCPGPGPGPSLSGRCSLCLGMWVVTIRAASSVINNARY</sequence>
<evidence type="ECO:0000313" key="3">
    <source>
        <dbReference type="EMBL" id="PUU78696.1"/>
    </source>
</evidence>
<keyword evidence="2" id="KW-0732">Signal</keyword>
<evidence type="ECO:0008006" key="5">
    <source>
        <dbReference type="Google" id="ProtNLM"/>
    </source>
</evidence>
<name>A0A2T6ZTA2_TUBBO</name>
<comment type="caution">
    <text evidence="3">The sequence shown here is derived from an EMBL/GenBank/DDBJ whole genome shotgun (WGS) entry which is preliminary data.</text>
</comment>
<feature type="signal peptide" evidence="2">
    <location>
        <begin position="1"/>
        <end position="21"/>
    </location>
</feature>
<proteinExistence type="predicted"/>
<organism evidence="3 4">
    <name type="scientific">Tuber borchii</name>
    <name type="common">White truffle</name>
    <dbReference type="NCBI Taxonomy" id="42251"/>
    <lineage>
        <taxon>Eukaryota</taxon>
        <taxon>Fungi</taxon>
        <taxon>Dikarya</taxon>
        <taxon>Ascomycota</taxon>
        <taxon>Pezizomycotina</taxon>
        <taxon>Pezizomycetes</taxon>
        <taxon>Pezizales</taxon>
        <taxon>Tuberaceae</taxon>
        <taxon>Tuber</taxon>
    </lineage>
</organism>
<protein>
    <recommendedName>
        <fullName evidence="5">LITAF domain-containing protein</fullName>
    </recommendedName>
</protein>
<dbReference type="EMBL" id="NESQ01000109">
    <property type="protein sequence ID" value="PUU78696.1"/>
    <property type="molecule type" value="Genomic_DNA"/>
</dbReference>
<keyword evidence="4" id="KW-1185">Reference proteome</keyword>
<feature type="chain" id="PRO_5015694127" description="LITAF domain-containing protein" evidence="2">
    <location>
        <begin position="22"/>
        <end position="122"/>
    </location>
</feature>
<dbReference type="Proteomes" id="UP000244722">
    <property type="component" value="Unassembled WGS sequence"/>
</dbReference>
<evidence type="ECO:0000256" key="2">
    <source>
        <dbReference type="SAM" id="SignalP"/>
    </source>
</evidence>
<reference evidence="3 4" key="1">
    <citation type="submission" date="2017-04" db="EMBL/GenBank/DDBJ databases">
        <title>Draft genome sequence of Tuber borchii Vittad., a whitish edible truffle.</title>
        <authorList>
            <consortium name="DOE Joint Genome Institute"/>
            <person name="Murat C."/>
            <person name="Kuo A."/>
            <person name="Barry K.W."/>
            <person name="Clum A."/>
            <person name="Dockter R.B."/>
            <person name="Fauchery L."/>
            <person name="Iotti M."/>
            <person name="Kohler A."/>
            <person name="Labutti K."/>
            <person name="Lindquist E.A."/>
            <person name="Lipzen A."/>
            <person name="Ohm R.A."/>
            <person name="Wang M."/>
            <person name="Grigoriev I.V."/>
            <person name="Zambonelli A."/>
            <person name="Martin F.M."/>
        </authorList>
    </citation>
    <scope>NUCLEOTIDE SEQUENCE [LARGE SCALE GENOMIC DNA]</scope>
    <source>
        <strain evidence="3 4">Tbo3840</strain>
    </source>
</reference>